<keyword evidence="3" id="KW-1185">Reference proteome</keyword>
<evidence type="ECO:0000256" key="1">
    <source>
        <dbReference type="SAM" id="MobiDB-lite"/>
    </source>
</evidence>
<dbReference type="Proteomes" id="UP000830375">
    <property type="component" value="Unassembled WGS sequence"/>
</dbReference>
<feature type="region of interest" description="Disordered" evidence="1">
    <location>
        <begin position="145"/>
        <end position="165"/>
    </location>
</feature>
<dbReference type="EMBL" id="JACTAM010000019">
    <property type="protein sequence ID" value="KAI2653272.1"/>
    <property type="molecule type" value="Genomic_DNA"/>
</dbReference>
<organism evidence="2 3">
    <name type="scientific">Labeo rohita</name>
    <name type="common">Indian major carp</name>
    <name type="synonym">Cyprinus rohita</name>
    <dbReference type="NCBI Taxonomy" id="84645"/>
    <lineage>
        <taxon>Eukaryota</taxon>
        <taxon>Metazoa</taxon>
        <taxon>Chordata</taxon>
        <taxon>Craniata</taxon>
        <taxon>Vertebrata</taxon>
        <taxon>Euteleostomi</taxon>
        <taxon>Actinopterygii</taxon>
        <taxon>Neopterygii</taxon>
        <taxon>Teleostei</taxon>
        <taxon>Ostariophysi</taxon>
        <taxon>Cypriniformes</taxon>
        <taxon>Cyprinidae</taxon>
        <taxon>Labeoninae</taxon>
        <taxon>Labeonini</taxon>
        <taxon>Labeo</taxon>
    </lineage>
</organism>
<proteinExistence type="predicted"/>
<accession>A0ABQ8LRK7</accession>
<keyword evidence="2" id="KW-0808">Transferase</keyword>
<evidence type="ECO:0000313" key="2">
    <source>
        <dbReference type="EMBL" id="KAI2653272.1"/>
    </source>
</evidence>
<protein>
    <submittedName>
        <fullName evidence="2">LL-diaminopimelate aminotransferase</fullName>
    </submittedName>
</protein>
<reference evidence="2 3" key="1">
    <citation type="submission" date="2022-01" db="EMBL/GenBank/DDBJ databases">
        <title>A high-quality chromosome-level genome assembly of rohu carp, Labeo rohita.</title>
        <authorList>
            <person name="Arick M.A. II"/>
            <person name="Hsu C.-Y."/>
            <person name="Magbanua Z."/>
            <person name="Pechanova O."/>
            <person name="Grover C."/>
            <person name="Miller E."/>
            <person name="Thrash A."/>
            <person name="Ezzel L."/>
            <person name="Alam S."/>
            <person name="Benzie J."/>
            <person name="Hamilton M."/>
            <person name="Karsi A."/>
            <person name="Lawrence M.L."/>
            <person name="Peterson D.G."/>
        </authorList>
    </citation>
    <scope>NUCLEOTIDE SEQUENCE [LARGE SCALE GENOMIC DNA]</scope>
    <source>
        <strain evidence="3">BAU-BD-2019</strain>
        <tissue evidence="2">Blood</tissue>
    </source>
</reference>
<name>A0ABQ8LRK7_LABRO</name>
<dbReference type="GO" id="GO:0008483">
    <property type="term" value="F:transaminase activity"/>
    <property type="evidence" value="ECO:0007669"/>
    <property type="project" value="UniProtKB-KW"/>
</dbReference>
<keyword evidence="2" id="KW-0032">Aminotransferase</keyword>
<evidence type="ECO:0000313" key="3">
    <source>
        <dbReference type="Proteomes" id="UP000830375"/>
    </source>
</evidence>
<gene>
    <name evidence="2" type="ORF">H4Q32_006688</name>
</gene>
<comment type="caution">
    <text evidence="2">The sequence shown here is derived from an EMBL/GenBank/DDBJ whole genome shotgun (WGS) entry which is preliminary data.</text>
</comment>
<sequence>MCVNTQTRVYGPPETNSEAPGAHGILSCSHATGFDAQDRYNTGFIPESRDGHGVIWRRFGQAQVDLFASPESTHCRLWYSLAKAPRYRCTGTQLAKGLAQVCVSPSEPHCTDPVQSQGGQGTDSLGGPVLAQQILVLGPGAPSISPSLAHSSEEGPPLSGKGHDLALAPRSLEPLPMVPGRDQEDFSPSVVNTLFRRSDQLFVCYGGQQKGKAVSKQRLSHWLVDTICTAYQARGLPCPLGNLFTDFWSRSVFIRSDCAGFTSSDLTTRS</sequence>